<dbReference type="AlphaFoldDB" id="A0A1L3ST98"/>
<dbReference type="KEGG" id="meso:BSQ44_15635"/>
<accession>A0A1L3ST98</accession>
<feature type="domain" description="YcxB-like C-terminal" evidence="1">
    <location>
        <begin position="45"/>
        <end position="101"/>
    </location>
</feature>
<reference evidence="3" key="1">
    <citation type="submission" date="2016-11" db="EMBL/GenBank/DDBJ databases">
        <title>Mesorhizobium oceanicum sp. nov., isolated from deep seawater in South China Sea.</title>
        <authorList>
            <person name="Fu G.-Y."/>
        </authorList>
    </citation>
    <scope>NUCLEOTIDE SEQUENCE [LARGE SCALE GENOMIC DNA]</scope>
    <source>
        <strain evidence="3">B7</strain>
    </source>
</reference>
<dbReference type="Pfam" id="PF14317">
    <property type="entry name" value="YcxB"/>
    <property type="match status" value="1"/>
</dbReference>
<evidence type="ECO:0000313" key="2">
    <source>
        <dbReference type="EMBL" id="APH72629.1"/>
    </source>
</evidence>
<keyword evidence="3" id="KW-1185">Reference proteome</keyword>
<protein>
    <recommendedName>
        <fullName evidence="1">YcxB-like C-terminal domain-containing protein</fullName>
    </recommendedName>
</protein>
<evidence type="ECO:0000313" key="3">
    <source>
        <dbReference type="Proteomes" id="UP000182840"/>
    </source>
</evidence>
<proteinExistence type="predicted"/>
<dbReference type="InterPro" id="IPR025588">
    <property type="entry name" value="YcxB-like_C"/>
</dbReference>
<dbReference type="Proteomes" id="UP000182840">
    <property type="component" value="Chromosome"/>
</dbReference>
<sequence>MMTVFLLFAFALIIQRISTMRKARRHFPNIIGANEEFEIYFNQLGIEHSSEGAFSRLEWAIVKYVLETKQHFFLGLGPYNAVIVPKRLFSDALQLDAFRGFVHRRAGVGSETVKG</sequence>
<gene>
    <name evidence="2" type="ORF">BSQ44_15635</name>
</gene>
<name>A0A1L3ST98_9HYPH</name>
<organism evidence="2 3">
    <name type="scientific">Aquibium oceanicum</name>
    <dbReference type="NCBI Taxonomy" id="1670800"/>
    <lineage>
        <taxon>Bacteria</taxon>
        <taxon>Pseudomonadati</taxon>
        <taxon>Pseudomonadota</taxon>
        <taxon>Alphaproteobacteria</taxon>
        <taxon>Hyphomicrobiales</taxon>
        <taxon>Phyllobacteriaceae</taxon>
        <taxon>Aquibium</taxon>
    </lineage>
</organism>
<evidence type="ECO:0000259" key="1">
    <source>
        <dbReference type="Pfam" id="PF14317"/>
    </source>
</evidence>
<dbReference type="EMBL" id="CP018171">
    <property type="protein sequence ID" value="APH72629.1"/>
    <property type="molecule type" value="Genomic_DNA"/>
</dbReference>